<feature type="region of interest" description="Disordered" evidence="7">
    <location>
        <begin position="1"/>
        <end position="21"/>
    </location>
</feature>
<evidence type="ECO:0000256" key="6">
    <source>
        <dbReference type="ARBA" id="ARBA00023242"/>
    </source>
</evidence>
<dbReference type="Pfam" id="PF04082">
    <property type="entry name" value="Fungal_trans"/>
    <property type="match status" value="1"/>
</dbReference>
<feature type="compositionally biased region" description="Polar residues" evidence="7">
    <location>
        <begin position="682"/>
        <end position="694"/>
    </location>
</feature>
<reference evidence="10" key="1">
    <citation type="submission" date="2024-06" db="EMBL/GenBank/DDBJ databases">
        <title>Draft Genome Sequences of Epichloe bromicola Strains Isolated from Elymus ciliaris.</title>
        <authorList>
            <consortium name="Epichloe bromicola genome sequencing consortium"/>
            <person name="Miura A."/>
            <person name="Imano S."/>
            <person name="Ashida A."/>
            <person name="Sato I."/>
            <person name="Chiba S."/>
            <person name="Tanaka A."/>
            <person name="Camagna M."/>
            <person name="Takemoto D."/>
        </authorList>
    </citation>
    <scope>NUCLEOTIDE SEQUENCE [LARGE SCALE GENOMIC DNA]</scope>
    <source>
        <strain evidence="10">DP</strain>
    </source>
</reference>
<feature type="compositionally biased region" description="Low complexity" evidence="7">
    <location>
        <begin position="761"/>
        <end position="776"/>
    </location>
</feature>
<dbReference type="InterPro" id="IPR007219">
    <property type="entry name" value="XnlR_reg_dom"/>
</dbReference>
<evidence type="ECO:0000259" key="8">
    <source>
        <dbReference type="SMART" id="SM00906"/>
    </source>
</evidence>
<sequence length="851" mass="94995">MSTDPSVRQIRPQDAHSAQAAHMSSFQFVPQQFPQRETQKNYVFVDEHNRHKRLKACLRLKLHCVRPNGYEGSDSMGMYDTILNPSGPFQQMSMPGQVLQDPSNPVSDLYAAPGALSEGDRAALHQVNLHYTTAPPPGVLNQSYNGPNTFPTPPNYHGPRQDSSPEAHSVDSYQQKDLADLLGGLKVNEIGTAPYLRNKASFRREEEPAVEEEDDYGSILPNMTTIPGHKIRIPPALMPDESTALHLFDLYFSHVHPYVPVLDKVAFYQQWSTNRDAISPLILEALFAIGGRLAEEPAMGQQWLALASRHADSFMDTPRLSTLQALLMILKAREAAPKRGYFYRSWMLVVQCVQMGKDLGLDDHHEDHQAGIPCELTITECRLQTRIWQNIFVCETMVGGPQGRHDLTVNDESVDFSVPRPIPGGDDTEYHVSRNFTYLARIVRNIRKMSTVYAKLRRTKDWGVNPEFQQIEQNISEYLSELPADMTVSYPPDGSPPYLPSSFLGNLHSYYYLLQILYHRPVLSFLDPTAHEAQWKRRMLICYSAAKALCCLQEAVLKQYGLEDLQSMQRGFSFVLYAGLSCVVIHLVAIVSPDPDLNSDAREYFQRHMRLMETIMESWPMPDLQKQVDAIREAFSADIRRPFVLKPSFPYGSPHPPNRPCPPTFQGASLHRAGSMDHQHLGPSNQHVSYTSHPITPPVSVGPLDSRSDSPAVQSLVMMPHDGQAPDMQQNMALGNNPPTWNPARIFENWNTSFGTPSQPGTLLGSASHASLSASSPPGPPDQTAITDPTSGQSLSPNIGQMTHAQYSSATSIPNFITPAMWQESVASVYEGGLKRAWDFDGGMAGMKRQL</sequence>
<dbReference type="SMART" id="SM00906">
    <property type="entry name" value="Fungal_trans"/>
    <property type="match status" value="1"/>
</dbReference>
<protein>
    <recommendedName>
        <fullName evidence="8">Xylanolytic transcriptional activator regulatory domain-containing protein</fullName>
    </recommendedName>
</protein>
<dbReference type="Proteomes" id="UP001562357">
    <property type="component" value="Unassembled WGS sequence"/>
</dbReference>
<evidence type="ECO:0000256" key="7">
    <source>
        <dbReference type="SAM" id="MobiDB-lite"/>
    </source>
</evidence>
<gene>
    <name evidence="9" type="primary">g4485</name>
    <name evidence="9" type="ORF">EsDP_00004485</name>
</gene>
<dbReference type="EMBL" id="BAAFGZ010000174">
    <property type="protein sequence ID" value="GAB0136173.1"/>
    <property type="molecule type" value="Genomic_DNA"/>
</dbReference>
<dbReference type="PANTHER" id="PTHR31313:SF79">
    <property type="entry name" value="C6 FINGER DOMAIN-CONTAINING PROTEIN"/>
    <property type="match status" value="1"/>
</dbReference>
<feature type="region of interest" description="Disordered" evidence="7">
    <location>
        <begin position="749"/>
        <end position="799"/>
    </location>
</feature>
<feature type="domain" description="Xylanolytic transcriptional activator regulatory" evidence="8">
    <location>
        <begin position="345"/>
        <end position="427"/>
    </location>
</feature>
<keyword evidence="4" id="KW-0238">DNA-binding</keyword>
<feature type="compositionally biased region" description="Polar residues" evidence="7">
    <location>
        <begin position="140"/>
        <end position="149"/>
    </location>
</feature>
<keyword evidence="1" id="KW-0479">Metal-binding</keyword>
<organism evidence="9 10">
    <name type="scientific">Epichloe bromicola</name>
    <dbReference type="NCBI Taxonomy" id="79588"/>
    <lineage>
        <taxon>Eukaryota</taxon>
        <taxon>Fungi</taxon>
        <taxon>Dikarya</taxon>
        <taxon>Ascomycota</taxon>
        <taxon>Pezizomycotina</taxon>
        <taxon>Sordariomycetes</taxon>
        <taxon>Hypocreomycetidae</taxon>
        <taxon>Hypocreales</taxon>
        <taxon>Clavicipitaceae</taxon>
        <taxon>Epichloe</taxon>
    </lineage>
</organism>
<feature type="region of interest" description="Disordered" evidence="7">
    <location>
        <begin position="133"/>
        <end position="172"/>
    </location>
</feature>
<dbReference type="CDD" id="cd12148">
    <property type="entry name" value="fungal_TF_MHR"/>
    <property type="match status" value="1"/>
</dbReference>
<dbReference type="InterPro" id="IPR051615">
    <property type="entry name" value="Transcr_Regulatory_Elem"/>
</dbReference>
<keyword evidence="10" id="KW-1185">Reference proteome</keyword>
<feature type="region of interest" description="Disordered" evidence="7">
    <location>
        <begin position="676"/>
        <end position="710"/>
    </location>
</feature>
<accession>A0ABQ0CRV4</accession>
<name>A0ABQ0CRV4_9HYPO</name>
<keyword evidence="5" id="KW-0804">Transcription</keyword>
<evidence type="ECO:0000256" key="3">
    <source>
        <dbReference type="ARBA" id="ARBA00023015"/>
    </source>
</evidence>
<dbReference type="PANTHER" id="PTHR31313">
    <property type="entry name" value="TY1 ENHANCER ACTIVATOR"/>
    <property type="match status" value="1"/>
</dbReference>
<evidence type="ECO:0000256" key="4">
    <source>
        <dbReference type="ARBA" id="ARBA00023125"/>
    </source>
</evidence>
<keyword evidence="6" id="KW-0539">Nucleus</keyword>
<keyword evidence="3" id="KW-0805">Transcription regulation</keyword>
<feature type="compositionally biased region" description="Polar residues" evidence="7">
    <location>
        <begin position="749"/>
        <end position="760"/>
    </location>
</feature>
<evidence type="ECO:0000256" key="5">
    <source>
        <dbReference type="ARBA" id="ARBA00023163"/>
    </source>
</evidence>
<keyword evidence="2" id="KW-0862">Zinc</keyword>
<comment type="caution">
    <text evidence="9">The sequence shown here is derived from an EMBL/GenBank/DDBJ whole genome shotgun (WGS) entry which is preliminary data.</text>
</comment>
<evidence type="ECO:0000256" key="2">
    <source>
        <dbReference type="ARBA" id="ARBA00022833"/>
    </source>
</evidence>
<evidence type="ECO:0000313" key="10">
    <source>
        <dbReference type="Proteomes" id="UP001562357"/>
    </source>
</evidence>
<feature type="compositionally biased region" description="Basic and acidic residues" evidence="7">
    <location>
        <begin position="159"/>
        <end position="169"/>
    </location>
</feature>
<proteinExistence type="predicted"/>
<evidence type="ECO:0000313" key="9">
    <source>
        <dbReference type="EMBL" id="GAB0136173.1"/>
    </source>
</evidence>
<evidence type="ECO:0000256" key="1">
    <source>
        <dbReference type="ARBA" id="ARBA00022723"/>
    </source>
</evidence>
<feature type="compositionally biased region" description="Polar residues" evidence="7">
    <location>
        <begin position="784"/>
        <end position="799"/>
    </location>
</feature>